<dbReference type="GO" id="GO:0006508">
    <property type="term" value="P:proteolysis"/>
    <property type="evidence" value="ECO:0007669"/>
    <property type="project" value="UniProtKB-KW"/>
</dbReference>
<keyword evidence="4 5" id="KW-0720">Serine protease</keyword>
<comment type="caution">
    <text evidence="9">The sequence shown here is derived from an EMBL/GenBank/DDBJ whole genome shotgun (WGS) entry which is preliminary data.</text>
</comment>
<dbReference type="InterPro" id="IPR023302">
    <property type="entry name" value="Pept_S9A_N"/>
</dbReference>
<dbReference type="InterPro" id="IPR001375">
    <property type="entry name" value="Peptidase_S9_cat"/>
</dbReference>
<evidence type="ECO:0000259" key="7">
    <source>
        <dbReference type="Pfam" id="PF00326"/>
    </source>
</evidence>
<feature type="domain" description="Peptidase S9 prolyl oligopeptidase catalytic" evidence="7">
    <location>
        <begin position="608"/>
        <end position="816"/>
    </location>
</feature>
<evidence type="ECO:0000256" key="3">
    <source>
        <dbReference type="ARBA" id="ARBA00022801"/>
    </source>
</evidence>
<feature type="region of interest" description="Disordered" evidence="6">
    <location>
        <begin position="39"/>
        <end position="62"/>
    </location>
</feature>
<dbReference type="GO" id="GO:0005829">
    <property type="term" value="C:cytosol"/>
    <property type="evidence" value="ECO:0007669"/>
    <property type="project" value="TreeGrafter"/>
</dbReference>
<dbReference type="InterPro" id="IPR051167">
    <property type="entry name" value="Prolyl_oligopep/macrocyclase"/>
</dbReference>
<protein>
    <recommendedName>
        <fullName evidence="5">Prolyl endopeptidase</fullName>
        <ecNumber evidence="5">3.4.21.-</ecNumber>
    </recommendedName>
</protein>
<keyword evidence="3 5" id="KW-0378">Hydrolase</keyword>
<sequence>MRAVCQKISLASVNVNRSVSCRSSFRSGAASFRKCASSNHKKNMSSSMSGSVSDAASSSSSAMPGPLAESSILDSRIWLEDVLGEKCLDWVREQNDAALTSIGNPALQPEYATTLAALDSREKIPHGVFRGGYIYNFWQDANNKQGLWRRAPYESYVNAKSADDVAWDIVLDLDKLSADEGMTWVWKGARVLDEGPDGPKPRQAKLAMVMLSDGGKDATEMREFNLETKSFVSGGFYVPPSKSRVGWVDANTLIVGTDATGDGAPEDTKQPWTDSGYPRTVRIWKRNTPIQQSKLVFEGEAADVAVSGYCYFDNHGTSTRFYEFNHRSMTFYTSEAYIKWPPAASPASPSDGTFIKVPIPDDASVSTFADQALISLRTAWEDAPGASSPFPAGALIACPLESLIEGKADVAWTVLFEPTEMRSLDGYGATKSRLIVSFMDNVKSRCQIWTLNSGKWETVGKVAGLGTDSFSLSAVDSDENDRVWITRSGFLSPSTLYVSDGDVDDLVLNASSAEGGDDLTLSLPARGPLYSLPSFFETEDLVATQRSCKSADGTVIPYFLIGKRETLERAAAAGGGDAADQPPCLVYGYGGFEIPMQAGYSASIGIGWLRRGGTFVEACIRGGGEFGPTWHQAALKGKRIKAYEDMKAVCDDVVVQKLARRGGVGIQGGSNGGLMVGNMLTHFPECFDAAVCQVPLLDMRRFHKLLAGASWMAEYGNPDEDWESWLERYSPYHQLGWRQCCADVSSLPPTLFTTSTRDDRVHPAHARKMVAKLLDLGSDKTFYYENIEGGHGGAANNEQRSFMKTLEYSFLWKMLSASDSDDDKAAKL</sequence>
<evidence type="ECO:0000256" key="4">
    <source>
        <dbReference type="ARBA" id="ARBA00022825"/>
    </source>
</evidence>
<evidence type="ECO:0000256" key="5">
    <source>
        <dbReference type="RuleBase" id="RU368024"/>
    </source>
</evidence>
<dbReference type="Gene3D" id="2.130.10.120">
    <property type="entry name" value="Prolyl oligopeptidase, N-terminal domain"/>
    <property type="match status" value="1"/>
</dbReference>
<feature type="domain" description="Peptidase S9A N-terminal" evidence="8">
    <location>
        <begin position="390"/>
        <end position="501"/>
    </location>
</feature>
<dbReference type="EMBL" id="BNJQ01000009">
    <property type="protein sequence ID" value="GHP05137.1"/>
    <property type="molecule type" value="Genomic_DNA"/>
</dbReference>
<comment type="similarity">
    <text evidence="1 5">Belongs to the peptidase S9A family.</text>
</comment>
<dbReference type="Pfam" id="PF00326">
    <property type="entry name" value="Peptidase_S9"/>
    <property type="match status" value="1"/>
</dbReference>
<dbReference type="OrthoDB" id="496288at2759"/>
<dbReference type="Proteomes" id="UP000660262">
    <property type="component" value="Unassembled WGS sequence"/>
</dbReference>
<dbReference type="Pfam" id="PF02897">
    <property type="entry name" value="Peptidase_S9_N"/>
    <property type="match status" value="2"/>
</dbReference>
<dbReference type="GO" id="GO:0070012">
    <property type="term" value="F:oligopeptidase activity"/>
    <property type="evidence" value="ECO:0007669"/>
    <property type="project" value="TreeGrafter"/>
</dbReference>
<evidence type="ECO:0000313" key="10">
    <source>
        <dbReference type="Proteomes" id="UP000660262"/>
    </source>
</evidence>
<evidence type="ECO:0000256" key="6">
    <source>
        <dbReference type="SAM" id="MobiDB-lite"/>
    </source>
</evidence>
<feature type="domain" description="Peptidase S9A N-terminal" evidence="8">
    <location>
        <begin position="71"/>
        <end position="307"/>
    </location>
</feature>
<reference evidence="9" key="1">
    <citation type="submission" date="2020-10" db="EMBL/GenBank/DDBJ databases">
        <title>Unveiling of a novel bifunctional photoreceptor, Dualchrome1, isolated from a cosmopolitan green alga.</title>
        <authorList>
            <person name="Suzuki S."/>
            <person name="Kawachi M."/>
        </authorList>
    </citation>
    <scope>NUCLEOTIDE SEQUENCE</scope>
    <source>
        <strain evidence="9">NIES 2893</strain>
    </source>
</reference>
<proteinExistence type="inferred from homology"/>
<evidence type="ECO:0000313" key="9">
    <source>
        <dbReference type="EMBL" id="GHP05137.1"/>
    </source>
</evidence>
<accession>A0A830HJD4</accession>
<dbReference type="InterPro" id="IPR002470">
    <property type="entry name" value="Peptidase_S9A"/>
</dbReference>
<name>A0A830HJD4_9CHLO</name>
<keyword evidence="10" id="KW-1185">Reference proteome</keyword>
<dbReference type="EC" id="3.4.21.-" evidence="5"/>
<evidence type="ECO:0000259" key="8">
    <source>
        <dbReference type="Pfam" id="PF02897"/>
    </source>
</evidence>
<dbReference type="PANTHER" id="PTHR42881">
    <property type="entry name" value="PROLYL ENDOPEPTIDASE"/>
    <property type="match status" value="1"/>
</dbReference>
<dbReference type="InterPro" id="IPR029058">
    <property type="entry name" value="AB_hydrolase_fold"/>
</dbReference>
<dbReference type="PRINTS" id="PR00862">
    <property type="entry name" value="PROLIGOPTASE"/>
</dbReference>
<dbReference type="SUPFAM" id="SSF53474">
    <property type="entry name" value="alpha/beta-Hydrolases"/>
    <property type="match status" value="1"/>
</dbReference>
<dbReference type="PANTHER" id="PTHR42881:SF13">
    <property type="entry name" value="PROLYL ENDOPEPTIDASE"/>
    <property type="match status" value="1"/>
</dbReference>
<evidence type="ECO:0000256" key="1">
    <source>
        <dbReference type="ARBA" id="ARBA00005228"/>
    </source>
</evidence>
<dbReference type="AlphaFoldDB" id="A0A830HJD4"/>
<organism evidence="9 10">
    <name type="scientific">Pycnococcus provasolii</name>
    <dbReference type="NCBI Taxonomy" id="41880"/>
    <lineage>
        <taxon>Eukaryota</taxon>
        <taxon>Viridiplantae</taxon>
        <taxon>Chlorophyta</taxon>
        <taxon>Pseudoscourfieldiophyceae</taxon>
        <taxon>Pseudoscourfieldiales</taxon>
        <taxon>Pycnococcaceae</taxon>
        <taxon>Pycnococcus</taxon>
    </lineage>
</organism>
<dbReference type="Gene3D" id="3.40.50.1820">
    <property type="entry name" value="alpha/beta hydrolase"/>
    <property type="match status" value="1"/>
</dbReference>
<gene>
    <name evidence="9" type="ORF">PPROV_000388900</name>
</gene>
<keyword evidence="2 5" id="KW-0645">Protease</keyword>
<dbReference type="SUPFAM" id="SSF50993">
    <property type="entry name" value="Peptidase/esterase 'gauge' domain"/>
    <property type="match status" value="1"/>
</dbReference>
<evidence type="ECO:0000256" key="2">
    <source>
        <dbReference type="ARBA" id="ARBA00022670"/>
    </source>
</evidence>
<dbReference type="GO" id="GO:0004252">
    <property type="term" value="F:serine-type endopeptidase activity"/>
    <property type="evidence" value="ECO:0007669"/>
    <property type="project" value="UniProtKB-UniRule"/>
</dbReference>